<evidence type="ECO:0000256" key="1">
    <source>
        <dbReference type="SAM" id="MobiDB-lite"/>
    </source>
</evidence>
<comment type="caution">
    <text evidence="2">The sequence shown here is derived from an EMBL/GenBank/DDBJ whole genome shotgun (WGS) entry which is preliminary data.</text>
</comment>
<keyword evidence="3" id="KW-1185">Reference proteome</keyword>
<protein>
    <submittedName>
        <fullName evidence="2">Uncharacterized protein</fullName>
    </submittedName>
</protein>
<gene>
    <name evidence="2" type="ORF">Ccrd_025341</name>
</gene>
<accession>A0A103XB24</accession>
<dbReference type="STRING" id="59895.A0A103XB24"/>
<dbReference type="AlphaFoldDB" id="A0A103XB24"/>
<dbReference type="Gramene" id="KVH87420">
    <property type="protein sequence ID" value="KVH87420"/>
    <property type="gene ID" value="Ccrd_025341"/>
</dbReference>
<name>A0A103XB24_CYNCS</name>
<reference evidence="2 3" key="1">
    <citation type="journal article" date="2016" name="Sci. Rep.">
        <title>The genome sequence of the outbreeding globe artichoke constructed de novo incorporating a phase-aware low-pass sequencing strategy of F1 progeny.</title>
        <authorList>
            <person name="Scaglione D."/>
            <person name="Reyes-Chin-Wo S."/>
            <person name="Acquadro A."/>
            <person name="Froenicke L."/>
            <person name="Portis E."/>
            <person name="Beitel C."/>
            <person name="Tirone M."/>
            <person name="Mauro R."/>
            <person name="Lo Monaco A."/>
            <person name="Mauromicale G."/>
            <person name="Faccioli P."/>
            <person name="Cattivelli L."/>
            <person name="Rieseberg L."/>
            <person name="Michelmore R."/>
            <person name="Lanteri S."/>
        </authorList>
    </citation>
    <scope>NUCLEOTIDE SEQUENCE [LARGE SCALE GENOMIC DNA]</scope>
    <source>
        <strain evidence="2">2C</strain>
    </source>
</reference>
<evidence type="ECO:0000313" key="3">
    <source>
        <dbReference type="Proteomes" id="UP000243975"/>
    </source>
</evidence>
<proteinExistence type="predicted"/>
<feature type="region of interest" description="Disordered" evidence="1">
    <location>
        <begin position="1"/>
        <end position="81"/>
    </location>
</feature>
<feature type="non-terminal residue" evidence="2">
    <location>
        <position position="180"/>
    </location>
</feature>
<evidence type="ECO:0000313" key="2">
    <source>
        <dbReference type="EMBL" id="KVH87420.1"/>
    </source>
</evidence>
<organism evidence="2 3">
    <name type="scientific">Cynara cardunculus var. scolymus</name>
    <name type="common">Globe artichoke</name>
    <name type="synonym">Cynara scolymus</name>
    <dbReference type="NCBI Taxonomy" id="59895"/>
    <lineage>
        <taxon>Eukaryota</taxon>
        <taxon>Viridiplantae</taxon>
        <taxon>Streptophyta</taxon>
        <taxon>Embryophyta</taxon>
        <taxon>Tracheophyta</taxon>
        <taxon>Spermatophyta</taxon>
        <taxon>Magnoliopsida</taxon>
        <taxon>eudicotyledons</taxon>
        <taxon>Gunneridae</taxon>
        <taxon>Pentapetalae</taxon>
        <taxon>asterids</taxon>
        <taxon>campanulids</taxon>
        <taxon>Asterales</taxon>
        <taxon>Asteraceae</taxon>
        <taxon>Carduoideae</taxon>
        <taxon>Cardueae</taxon>
        <taxon>Carduinae</taxon>
        <taxon>Cynara</taxon>
    </lineage>
</organism>
<dbReference type="Proteomes" id="UP000243975">
    <property type="component" value="Unassembled WGS sequence"/>
</dbReference>
<feature type="compositionally biased region" description="Basic and acidic residues" evidence="1">
    <location>
        <begin position="1"/>
        <end position="21"/>
    </location>
</feature>
<sequence length="180" mass="19694">MAMQRAEMERLKEGEAVDKVQKKLTKNVKKGSSSSKDGHVKTTSSKKKGNAEDEDHASPTMSQVGDKDSKEEDDVQWQTDMSAEAARQCIQEQLSIVTAGMVMLDTDELVKKVAKPKENSNGKMTGCKKLVDTAKESLKKGVGPKELMALLSGPCQENFSSLYEALLDGVEKGFAKHMLK</sequence>
<dbReference type="EMBL" id="LEKV01006247">
    <property type="protein sequence ID" value="KVH87420.1"/>
    <property type="molecule type" value="Genomic_DNA"/>
</dbReference>